<organism evidence="1 2">
    <name type="scientific">Paenibacillus radicis</name>
    <name type="common">ex Xue et al. 2023</name>
    <dbReference type="NCBI Taxonomy" id="2972489"/>
    <lineage>
        <taxon>Bacteria</taxon>
        <taxon>Bacillati</taxon>
        <taxon>Bacillota</taxon>
        <taxon>Bacilli</taxon>
        <taxon>Bacillales</taxon>
        <taxon>Paenibacillaceae</taxon>
        <taxon>Paenibacillus</taxon>
    </lineage>
</organism>
<dbReference type="RefSeq" id="WP_258216045.1">
    <property type="nucleotide sequence ID" value="NZ_JANQBD010000020.1"/>
</dbReference>
<dbReference type="InterPro" id="IPR050484">
    <property type="entry name" value="Transf_Hexapept/Carb_Anhydrase"/>
</dbReference>
<dbReference type="Proteomes" id="UP001300012">
    <property type="component" value="Unassembled WGS sequence"/>
</dbReference>
<dbReference type="EMBL" id="JANQBD010000020">
    <property type="protein sequence ID" value="MCR8634485.1"/>
    <property type="molecule type" value="Genomic_DNA"/>
</dbReference>
<proteinExistence type="predicted"/>
<gene>
    <name evidence="1" type="ORF">NV381_25145</name>
</gene>
<dbReference type="PANTHER" id="PTHR13061">
    <property type="entry name" value="DYNACTIN SUBUNIT P25"/>
    <property type="match status" value="1"/>
</dbReference>
<dbReference type="InterPro" id="IPR047324">
    <property type="entry name" value="LbH_gamma_CA-like"/>
</dbReference>
<dbReference type="PANTHER" id="PTHR13061:SF29">
    <property type="entry name" value="GAMMA CARBONIC ANHYDRASE-LIKE 1, MITOCHONDRIAL-RELATED"/>
    <property type="match status" value="1"/>
</dbReference>
<reference evidence="1 2" key="1">
    <citation type="submission" date="2022-08" db="EMBL/GenBank/DDBJ databases">
        <title>Paenibacillus endoradicis sp. nov., Paenibacillus radicibacter sp. nov and Paenibacillus pararadicis sp. nov., three cold-adapted plant growth-promoting bacteria isolated from root of Larix gmelinii in Great Khingan.</title>
        <authorList>
            <person name="Xue H."/>
        </authorList>
    </citation>
    <scope>NUCLEOTIDE SEQUENCE [LARGE SCALE GENOMIC DNA]</scope>
    <source>
        <strain evidence="1 2">N5-1-1-5</strain>
    </source>
</reference>
<name>A0ABT1YR82_9BACL</name>
<comment type="caution">
    <text evidence="1">The sequence shown here is derived from an EMBL/GenBank/DDBJ whole genome shotgun (WGS) entry which is preliminary data.</text>
</comment>
<evidence type="ECO:0000313" key="2">
    <source>
        <dbReference type="Proteomes" id="UP001300012"/>
    </source>
</evidence>
<dbReference type="InterPro" id="IPR001451">
    <property type="entry name" value="Hexapep"/>
</dbReference>
<dbReference type="SUPFAM" id="SSF51161">
    <property type="entry name" value="Trimeric LpxA-like enzymes"/>
    <property type="match status" value="1"/>
</dbReference>
<keyword evidence="2" id="KW-1185">Reference proteome</keyword>
<sequence>MLHSYNGVMPQIHPTVFIAPGVQIIGDVIIEEEASIWYNTVLRGDLAPIRIGRRSNIQDGCIGHVNLDQPLIVGEEVSVGHGAIIHGCRIGKGTLIGMGAIVLNGADIGEYALVGAGSLVTENKQLPSHTLSLGSPAKVIRELIEADLQRMQRTMESYCVKGSEYRHQVNPGNKLF</sequence>
<protein>
    <submittedName>
        <fullName evidence="1">Gamma carbonic anhydrase family protein</fullName>
    </submittedName>
</protein>
<dbReference type="InterPro" id="IPR011004">
    <property type="entry name" value="Trimer_LpxA-like_sf"/>
</dbReference>
<evidence type="ECO:0000313" key="1">
    <source>
        <dbReference type="EMBL" id="MCR8634485.1"/>
    </source>
</evidence>
<dbReference type="CDD" id="cd04645">
    <property type="entry name" value="LbH_gamma_CA_like"/>
    <property type="match status" value="1"/>
</dbReference>
<dbReference type="Gene3D" id="2.160.10.10">
    <property type="entry name" value="Hexapeptide repeat proteins"/>
    <property type="match status" value="1"/>
</dbReference>
<accession>A0ABT1YR82</accession>
<dbReference type="Pfam" id="PF00132">
    <property type="entry name" value="Hexapep"/>
    <property type="match status" value="2"/>
</dbReference>